<dbReference type="Proteomes" id="UP001500190">
    <property type="component" value="Unassembled WGS sequence"/>
</dbReference>
<accession>A0ABN2CRH4</accession>
<protein>
    <submittedName>
        <fullName evidence="2">Uncharacterized protein</fullName>
    </submittedName>
</protein>
<keyword evidence="3" id="KW-1185">Reference proteome</keyword>
<reference evidence="2 3" key="1">
    <citation type="journal article" date="2019" name="Int. J. Syst. Evol. Microbiol.">
        <title>The Global Catalogue of Microorganisms (GCM) 10K type strain sequencing project: providing services to taxonomists for standard genome sequencing and annotation.</title>
        <authorList>
            <consortium name="The Broad Institute Genomics Platform"/>
            <consortium name="The Broad Institute Genome Sequencing Center for Infectious Disease"/>
            <person name="Wu L."/>
            <person name="Ma J."/>
        </authorList>
    </citation>
    <scope>NUCLEOTIDE SEQUENCE [LARGE SCALE GENOMIC DNA]</scope>
    <source>
        <strain evidence="2 3">JCM 14304</strain>
    </source>
</reference>
<organism evidence="2 3">
    <name type="scientific">Kribbella karoonensis</name>
    <dbReference type="NCBI Taxonomy" id="324851"/>
    <lineage>
        <taxon>Bacteria</taxon>
        <taxon>Bacillati</taxon>
        <taxon>Actinomycetota</taxon>
        <taxon>Actinomycetes</taxon>
        <taxon>Propionibacteriales</taxon>
        <taxon>Kribbellaceae</taxon>
        <taxon>Kribbella</taxon>
    </lineage>
</organism>
<sequence>MDLHRDVVTVVTHLHAVRLHPQLLEDLLLERDVGDHREDFLRRGVVRGGERQIHAPHLAPTGHTESLRLQLPAAAGGP</sequence>
<feature type="region of interest" description="Disordered" evidence="1">
    <location>
        <begin position="55"/>
        <end position="78"/>
    </location>
</feature>
<proteinExistence type="predicted"/>
<comment type="caution">
    <text evidence="2">The sequence shown here is derived from an EMBL/GenBank/DDBJ whole genome shotgun (WGS) entry which is preliminary data.</text>
</comment>
<evidence type="ECO:0000256" key="1">
    <source>
        <dbReference type="SAM" id="MobiDB-lite"/>
    </source>
</evidence>
<evidence type="ECO:0000313" key="3">
    <source>
        <dbReference type="Proteomes" id="UP001500190"/>
    </source>
</evidence>
<evidence type="ECO:0000313" key="2">
    <source>
        <dbReference type="EMBL" id="GAA1563072.1"/>
    </source>
</evidence>
<dbReference type="EMBL" id="BAAAND010000001">
    <property type="protein sequence ID" value="GAA1563072.1"/>
    <property type="molecule type" value="Genomic_DNA"/>
</dbReference>
<gene>
    <name evidence="2" type="ORF">GCM10009742_00160</name>
</gene>
<name>A0ABN2CRH4_9ACTN</name>